<dbReference type="Proteomes" id="UP001139366">
    <property type="component" value="Unassembled WGS sequence"/>
</dbReference>
<evidence type="ECO:0000313" key="2">
    <source>
        <dbReference type="EMBL" id="MBZ4035241.1"/>
    </source>
</evidence>
<dbReference type="Gene3D" id="3.40.50.300">
    <property type="entry name" value="P-loop containing nucleotide triphosphate hydrolases"/>
    <property type="match status" value="1"/>
</dbReference>
<accession>A0A9X1KRH4</accession>
<evidence type="ECO:0000259" key="1">
    <source>
        <dbReference type="SMART" id="SM00382"/>
    </source>
</evidence>
<organism evidence="2 3">
    <name type="scientific">Flavobacterium potami</name>
    <dbReference type="NCBI Taxonomy" id="2872310"/>
    <lineage>
        <taxon>Bacteria</taxon>
        <taxon>Pseudomonadati</taxon>
        <taxon>Bacteroidota</taxon>
        <taxon>Flavobacteriia</taxon>
        <taxon>Flavobacteriales</taxon>
        <taxon>Flavobacteriaceae</taxon>
        <taxon>Flavobacterium</taxon>
    </lineage>
</organism>
<name>A0A9X1KRH4_9FLAO</name>
<comment type="caution">
    <text evidence="2">The sequence shown here is derived from an EMBL/GenBank/DDBJ whole genome shotgun (WGS) entry which is preliminary data.</text>
</comment>
<proteinExistence type="predicted"/>
<dbReference type="GO" id="GO:0005524">
    <property type="term" value="F:ATP binding"/>
    <property type="evidence" value="ECO:0007669"/>
    <property type="project" value="UniProtKB-KW"/>
</dbReference>
<dbReference type="SUPFAM" id="SSF50494">
    <property type="entry name" value="Trypsin-like serine proteases"/>
    <property type="match status" value="1"/>
</dbReference>
<gene>
    <name evidence="2" type="ORF">K6T82_10720</name>
</gene>
<dbReference type="SUPFAM" id="SSF52540">
    <property type="entry name" value="P-loop containing nucleoside triphosphate hydrolases"/>
    <property type="match status" value="1"/>
</dbReference>
<dbReference type="InterPro" id="IPR027417">
    <property type="entry name" value="P-loop_NTPase"/>
</dbReference>
<keyword evidence="2" id="KW-0067">ATP-binding</keyword>
<dbReference type="CDD" id="cd00009">
    <property type="entry name" value="AAA"/>
    <property type="match status" value="1"/>
</dbReference>
<feature type="domain" description="AAA+ ATPase" evidence="1">
    <location>
        <begin position="273"/>
        <end position="406"/>
    </location>
</feature>
<evidence type="ECO:0000313" key="3">
    <source>
        <dbReference type="Proteomes" id="UP001139366"/>
    </source>
</evidence>
<dbReference type="InterPro" id="IPR003593">
    <property type="entry name" value="AAA+_ATPase"/>
</dbReference>
<reference evidence="2 3" key="1">
    <citation type="journal article" date="2023" name="Antonie Van Leeuwenhoek">
        <title>Flavobacterium potami sp. nov., a multi-metal resistance genes harbouring bacterium isolated from shallow river silt.</title>
        <authorList>
            <person name="Li S."/>
            <person name="Mao S."/>
            <person name="Mu W."/>
            <person name="Guo B."/>
            <person name="Li C."/>
            <person name="Zhu Q."/>
            <person name="Hou X."/>
            <person name="Zhao Y."/>
            <person name="Wei S."/>
            <person name="Liu H."/>
            <person name="Liu A."/>
        </authorList>
    </citation>
    <scope>NUCLEOTIDE SEQUENCE [LARGE SCALE GENOMIC DNA]</scope>
    <source>
        <strain evidence="2 3">17A</strain>
    </source>
</reference>
<sequence>MTAEKDFIVRIENPYGFSSGLVYSPNSQSELVYVFTARHALVGDEGIPCESTEVTVGFLIDNEWSTYRLQKGDIILIGENNATEDIAILVIKKPSLPVMLNYDRCPEICQVPAKGHELEITGFPKVVLNELKRTLHHLKPLKDRDYERQIQIEVSDPLTGEYNDDNLVEGYSGSPVFVKLKDKYFCCGLFLGYETKNKRILGIDLSLVNNLLASRSLPLLSLLQIETDYTILEAAEKLNENSFRVLSRIRDSVGKVNLPRTEISAAALEVIRNGKLAIFTGKPGTGKSALVKKILDGLKNDFEIFAFQGEQLDKKSIEEIFADKPFCFGISLSEVLDSPLFVKKKIFLIDSIEKILETDNAETILDFFELLFKREDITLVFTCRSYAAEHLKIRFLRQFPAFPDFDVPALDSAELECIAGSYPVLSTLTKNKSILQVLQIPFNLDKAVSLPQNSVNDDIDTETAFKQIMWEYVIEGREKESDPRKRHLRGETFMEIALKRASAMSAYATVEHARADILHELTADHIIDPEPVYRRSFAAAHDIYEDWALTRHIDSNYLQYIAQEDNYGVFYDAIGTAPAVRRAFRIWISEKIQAADGSAGRLVKSTLNDAAIQNYWKDEILVAVMQSHDSGDFLRENKDFLFLDGFKYFRRIIFLVRVACQKPDFSLLNAFDVDKRTQVYHNINLVPYGEVWGNLIEFIFLNLNLLQSQMKLILSMLLQWEKGLKKNGPFPAESEHAAKILIWFYSNFTSGGSPEQGSAKTENLENGILMLFRLSDFVKDDLKSLIEDAFSNKNRDDDFEIGNLYDKILEYVLDGYEGQKICKNYPELVIQIAESKWFYYPPTPEQIAEMKRQSILGPYHRSMMHSEQDFGFRRSTERHYSPGSPYETPILNLLLYSPFATADFLVKLLNHAADSYIRSDFGRDNEFLHPADHRSQITFIMPDGREIKQHASPSLWMMFRGTYFNSPDVLKSCLMAAECYLLQIGRDIKENKHDQYTKFLKASWDYIFEAFLSRCNSVMGSAVLISVANEHMDLAGRRIFPLLKIREIYHLDFHRCLKESEAYSPLSYKKHRQLRHLQLQNFQQLNHRSKSIEDLVMNLSFGEFQTEIFEIIDDFYLENPTDQNWRFALARIDRRKFRIVKEVENGYLLETELEDDLQKVVEDNKIMQEENHTVSYAAYWCMQKLKHEAVEEDSYEKWAELCKISLDAQDNKNISKMHKQPVLLAAMGIRDFYSSLSAAEKEWCETKVNELFKYELFENRLELDFMNSRHTVYETEAAFSVIPILMLKSEETEKKTYKQNILYYLTHFHKRSEHDSLRASINSCLWKHDPGFVLNCVCCIVEYSKFSHLKHRLEHLSAYRSYKKNIFYFIKKSFYRINLKINPHYKPKGRIAGHIKFNEALKQYRASFDAIMDKVTQEAAPAYIAIPDYQTNAGDWLFEALKLVPAETELKILQDYFKNVLNYIFETFAKDYDPYDDTIHHSLQQFFQEKFALFLLSQREDAAIECFKALIDWAFADGAKTLYRNKRYEFTVKCLEEVVNQFLNDGSKASNFWILWSYLSHKILTAQAFIFDKPFLFNHRILFLTHLDWNPLENKKHFFETIILKGGDLESAGRLTAGIGFEELMPDAVSWLAERIKKEWPGNKDWDFYLEKIIIQTYYDGRRRKEITASARLRNDFIALLDKLIDQSASSTAYIIREDFISSKGLA</sequence>
<dbReference type="RefSeq" id="WP_223705931.1">
    <property type="nucleotide sequence ID" value="NZ_JAINUY010000003.1"/>
</dbReference>
<dbReference type="InterPro" id="IPR009003">
    <property type="entry name" value="Peptidase_S1_PA"/>
</dbReference>
<dbReference type="EMBL" id="JAINUY010000003">
    <property type="protein sequence ID" value="MBZ4035241.1"/>
    <property type="molecule type" value="Genomic_DNA"/>
</dbReference>
<dbReference type="SMART" id="SM00382">
    <property type="entry name" value="AAA"/>
    <property type="match status" value="1"/>
</dbReference>
<keyword evidence="3" id="KW-1185">Reference proteome</keyword>
<protein>
    <submittedName>
        <fullName evidence="2">ATP-binding protein</fullName>
    </submittedName>
</protein>
<keyword evidence="2" id="KW-0547">Nucleotide-binding</keyword>